<feature type="domain" description="GIY-YIG" evidence="1">
    <location>
        <begin position="49"/>
        <end position="131"/>
    </location>
</feature>
<dbReference type="STRING" id="81858.BST23_03450"/>
<dbReference type="RefSeq" id="WP_046751274.1">
    <property type="nucleotide sequence ID" value="NZ_LBNO01000014.1"/>
</dbReference>
<keyword evidence="2" id="KW-0540">Nuclease</keyword>
<reference evidence="2 3" key="1">
    <citation type="submission" date="2017-02" db="EMBL/GenBank/DDBJ databases">
        <title>The new phylogeny of genus Mycobacterium.</title>
        <authorList>
            <person name="Tortoli E."/>
            <person name="Trovato A."/>
            <person name="Cirillo D.M."/>
        </authorList>
    </citation>
    <scope>NUCLEOTIDE SEQUENCE [LARGE SCALE GENOMIC DNA]</scope>
    <source>
        <strain evidence="2 3">FI-09383</strain>
    </source>
</reference>
<evidence type="ECO:0000313" key="2">
    <source>
        <dbReference type="EMBL" id="ORA68871.1"/>
    </source>
</evidence>
<keyword evidence="2" id="KW-0255">Endonuclease</keyword>
<proteinExistence type="predicted"/>
<name>A0A0M2ZNM0_9MYCO</name>
<dbReference type="EMBL" id="MVHP01000002">
    <property type="protein sequence ID" value="ORA68871.1"/>
    <property type="molecule type" value="Genomic_DNA"/>
</dbReference>
<evidence type="ECO:0000259" key="1">
    <source>
        <dbReference type="PROSITE" id="PS50164"/>
    </source>
</evidence>
<dbReference type="Pfam" id="PF14267">
    <property type="entry name" value="DUF4357"/>
    <property type="match status" value="1"/>
</dbReference>
<sequence>MSVGKSVRLFLADGTPGGLLTAEIMNWTGHVVAAPRSQLAELLKRTETSRTGIYILLGDDPDSLGGQLAYIGEGDDISKRLYQHSRPEELGGKDFWDRAIILTSKDANLTKAHARYLESRFIALAKLAKRAHVMNGTAPPPINLPEADVSDMEYYLSQAKIILPVLGINLLRSVSTAAAAAPSPGDQGQAAVDSPVFELNLKKEGVVALAREIDGEFTVLQGSHARAEWIGTSNEGYRALRDKLRQEGTIASAEDGSLHFTHDQVFSSPSAAGAVIVGRSANGRTIWKVQGTGINYGNWQNQGVEEAAAAGASPEPHAGL</sequence>
<dbReference type="AlphaFoldDB" id="A0A0M2ZNM0"/>
<keyword evidence="2" id="KW-0378">Hydrolase</keyword>
<dbReference type="Proteomes" id="UP000192772">
    <property type="component" value="Unassembled WGS sequence"/>
</dbReference>
<evidence type="ECO:0000313" key="3">
    <source>
        <dbReference type="Proteomes" id="UP000192772"/>
    </source>
</evidence>
<dbReference type="InterPro" id="IPR000305">
    <property type="entry name" value="GIY-YIG_endonuc"/>
</dbReference>
<comment type="caution">
    <text evidence="2">The sequence shown here is derived from an EMBL/GenBank/DDBJ whole genome shotgun (WGS) entry which is preliminary data.</text>
</comment>
<dbReference type="GO" id="GO:0004519">
    <property type="term" value="F:endonuclease activity"/>
    <property type="evidence" value="ECO:0007669"/>
    <property type="project" value="UniProtKB-KW"/>
</dbReference>
<dbReference type="OrthoDB" id="2656488at2"/>
<organism evidence="2 3">
    <name type="scientific">Mycolicibacterium elephantis</name>
    <dbReference type="NCBI Taxonomy" id="81858"/>
    <lineage>
        <taxon>Bacteria</taxon>
        <taxon>Bacillati</taxon>
        <taxon>Actinomycetota</taxon>
        <taxon>Actinomycetes</taxon>
        <taxon>Mycobacteriales</taxon>
        <taxon>Mycobacteriaceae</taxon>
        <taxon>Mycolicibacterium</taxon>
    </lineage>
</organism>
<dbReference type="PROSITE" id="PS50164">
    <property type="entry name" value="GIY_YIG"/>
    <property type="match status" value="1"/>
</dbReference>
<protein>
    <submittedName>
        <fullName evidence="2">Endonuclease</fullName>
    </submittedName>
</protein>
<accession>A0A0M2ZNM0</accession>
<dbReference type="CDD" id="cd10447">
    <property type="entry name" value="GIY-YIG_unchar_2"/>
    <property type="match status" value="1"/>
</dbReference>
<gene>
    <name evidence="2" type="ORF">BST23_03450</name>
</gene>
<dbReference type="InterPro" id="IPR025579">
    <property type="entry name" value="DUF4357"/>
</dbReference>